<gene>
    <name evidence="6" type="ORF">ACFFGS_09185</name>
</gene>
<dbReference type="Proteomes" id="UP001589855">
    <property type="component" value="Unassembled WGS sequence"/>
</dbReference>
<feature type="transmembrane region" description="Helical" evidence="5">
    <location>
        <begin position="307"/>
        <end position="327"/>
    </location>
</feature>
<evidence type="ECO:0000313" key="7">
    <source>
        <dbReference type="Proteomes" id="UP001589855"/>
    </source>
</evidence>
<dbReference type="RefSeq" id="WP_137645161.1">
    <property type="nucleotide sequence ID" value="NZ_BAABRM010000013.1"/>
</dbReference>
<feature type="transmembrane region" description="Helical" evidence="5">
    <location>
        <begin position="40"/>
        <end position="64"/>
    </location>
</feature>
<keyword evidence="3 5" id="KW-1133">Transmembrane helix</keyword>
<feature type="transmembrane region" description="Helical" evidence="5">
    <location>
        <begin position="76"/>
        <end position="96"/>
    </location>
</feature>
<evidence type="ECO:0000256" key="4">
    <source>
        <dbReference type="ARBA" id="ARBA00023136"/>
    </source>
</evidence>
<feature type="transmembrane region" description="Helical" evidence="5">
    <location>
        <begin position="6"/>
        <end position="28"/>
    </location>
</feature>
<keyword evidence="2 5" id="KW-0812">Transmembrane</keyword>
<evidence type="ECO:0000313" key="6">
    <source>
        <dbReference type="EMBL" id="MFC0424289.1"/>
    </source>
</evidence>
<dbReference type="EMBL" id="JBHLUK010000069">
    <property type="protein sequence ID" value="MFC0424289.1"/>
    <property type="molecule type" value="Genomic_DNA"/>
</dbReference>
<dbReference type="PANTHER" id="PTHR10283">
    <property type="entry name" value="SOLUTE CARRIER FAMILY 13 MEMBER"/>
    <property type="match status" value="1"/>
</dbReference>
<evidence type="ECO:0000256" key="2">
    <source>
        <dbReference type="ARBA" id="ARBA00022692"/>
    </source>
</evidence>
<feature type="transmembrane region" description="Helical" evidence="5">
    <location>
        <begin position="117"/>
        <end position="135"/>
    </location>
</feature>
<name>A0ABV6K493_9LACO</name>
<feature type="transmembrane region" description="Helical" evidence="5">
    <location>
        <begin position="258"/>
        <end position="275"/>
    </location>
</feature>
<keyword evidence="7" id="KW-1185">Reference proteome</keyword>
<feature type="transmembrane region" description="Helical" evidence="5">
    <location>
        <begin position="281"/>
        <end position="300"/>
    </location>
</feature>
<proteinExistence type="predicted"/>
<evidence type="ECO:0000256" key="5">
    <source>
        <dbReference type="SAM" id="Phobius"/>
    </source>
</evidence>
<dbReference type="Pfam" id="PF00939">
    <property type="entry name" value="Na_sulph_symp"/>
    <property type="match status" value="1"/>
</dbReference>
<accession>A0ABV6K493</accession>
<organism evidence="6 7">
    <name type="scientific">Lactiplantibacillus plajomi</name>
    <dbReference type="NCBI Taxonomy" id="1457217"/>
    <lineage>
        <taxon>Bacteria</taxon>
        <taxon>Bacillati</taxon>
        <taxon>Bacillota</taxon>
        <taxon>Bacilli</taxon>
        <taxon>Lactobacillales</taxon>
        <taxon>Lactobacillaceae</taxon>
        <taxon>Lactiplantibacillus</taxon>
    </lineage>
</organism>
<protein>
    <submittedName>
        <fullName evidence="6">SLC13 family permease</fullName>
    </submittedName>
</protein>
<evidence type="ECO:0000256" key="1">
    <source>
        <dbReference type="ARBA" id="ARBA00004141"/>
    </source>
</evidence>
<dbReference type="PANTHER" id="PTHR10283:SF125">
    <property type="entry name" value="MG(2+)_CITRATE COMPLEX SECONDARY TRANSPORTER"/>
    <property type="match status" value="1"/>
</dbReference>
<dbReference type="InterPro" id="IPR001898">
    <property type="entry name" value="SLC13A/DASS"/>
</dbReference>
<feature type="transmembrane region" description="Helical" evidence="5">
    <location>
        <begin position="202"/>
        <end position="228"/>
    </location>
</feature>
<feature type="transmembrane region" description="Helical" evidence="5">
    <location>
        <begin position="434"/>
        <end position="456"/>
    </location>
</feature>
<comment type="subcellular location">
    <subcellularLocation>
        <location evidence="1">Membrane</location>
        <topology evidence="1">Multi-pass membrane protein</topology>
    </subcellularLocation>
</comment>
<comment type="caution">
    <text evidence="6">The sequence shown here is derived from an EMBL/GenBank/DDBJ whole genome shotgun (WGS) entry which is preliminary data.</text>
</comment>
<evidence type="ECO:0000256" key="3">
    <source>
        <dbReference type="ARBA" id="ARBA00022989"/>
    </source>
</evidence>
<sequence length="459" mass="49450">MNKKTVGFISGIIVFAIVYLLPISGLSAKGQMDLALSLMTVVWWATQIAQPAFVGGIYLMLLILTNVATPTQVFSSAWTGSIMWLVIGAYLIAGAVNESGLGQRIAYAFIIRFVRSWKGLVISIFVLTFILALLIPHPWPRAFMIMSVIAVVAETAHMPKRDLAKLGLAVFAASCPLSGVFYTGDTSLNPLAVQASGQSVNFVQYFVYMGVPMIIAAVLTMMTFLFLFKPSKPLEVDVPALQKQQAQLGKMTSKEVRTIFWLVVAIALWLTSGVTGLDVGWLTLIVALMMSLPIVGDILTAKSWEGVPVNVLVFLTAAIAIGKVGGYTGMNNWIAKTLIPSNLPTNIYLLAIVITIFAMIIHMFMGSVIAVMGITIPAFVAATANMGISPLAIALLVFSVTNLHYILPFHNLAILVGSDPDTGGGYTQADVMRLGIPLTLVTFVVALVMMFWFHLVGLA</sequence>
<feature type="transmembrane region" description="Helical" evidence="5">
    <location>
        <begin position="347"/>
        <end position="380"/>
    </location>
</feature>
<keyword evidence="4 5" id="KW-0472">Membrane</keyword>
<reference evidence="6 7" key="1">
    <citation type="submission" date="2024-09" db="EMBL/GenBank/DDBJ databases">
        <authorList>
            <person name="Sun Q."/>
            <person name="Mori K."/>
        </authorList>
    </citation>
    <scope>NUCLEOTIDE SEQUENCE [LARGE SCALE GENOMIC DNA]</scope>
    <source>
        <strain evidence="6 7">TBRC 4575</strain>
    </source>
</reference>